<dbReference type="PROSITE" id="PS50197">
    <property type="entry name" value="BEACH"/>
    <property type="match status" value="1"/>
</dbReference>
<dbReference type="SMR" id="A2DGG4"/>
<dbReference type="InterPro" id="IPR000409">
    <property type="entry name" value="BEACH_dom"/>
</dbReference>
<dbReference type="PANTHER" id="PTHR13743:SF161">
    <property type="entry name" value="BEIGE_BEACH DOMAIN CONTAINING PROTEIN"/>
    <property type="match status" value="1"/>
</dbReference>
<evidence type="ECO:0000259" key="1">
    <source>
        <dbReference type="PROSITE" id="PS50197"/>
    </source>
</evidence>
<dbReference type="InterPro" id="IPR001680">
    <property type="entry name" value="WD40_rpt"/>
</dbReference>
<dbReference type="EMBL" id="DS113197">
    <property type="protein sequence ID" value="EAY20560.1"/>
    <property type="molecule type" value="Genomic_DNA"/>
</dbReference>
<dbReference type="PANTHER" id="PTHR13743">
    <property type="entry name" value="BEIGE/BEACH-RELATED"/>
    <property type="match status" value="1"/>
</dbReference>
<protein>
    <submittedName>
        <fullName evidence="2">Beige/BEACH domain containing protein</fullName>
    </submittedName>
</protein>
<dbReference type="SUPFAM" id="SSF81837">
    <property type="entry name" value="BEACH domain"/>
    <property type="match status" value="1"/>
</dbReference>
<dbReference type="SMART" id="SM00320">
    <property type="entry name" value="WD40"/>
    <property type="match status" value="2"/>
</dbReference>
<proteinExistence type="predicted"/>
<dbReference type="eggNOG" id="KOG1786">
    <property type="taxonomic scope" value="Eukaryota"/>
</dbReference>
<dbReference type="InterPro" id="IPR050865">
    <property type="entry name" value="BEACH_Domain"/>
</dbReference>
<reference evidence="2" key="2">
    <citation type="journal article" date="2007" name="Science">
        <title>Draft genome sequence of the sexually transmitted pathogen Trichomonas vaginalis.</title>
        <authorList>
            <person name="Carlton J.M."/>
            <person name="Hirt R.P."/>
            <person name="Silva J.C."/>
            <person name="Delcher A.L."/>
            <person name="Schatz M."/>
            <person name="Zhao Q."/>
            <person name="Wortman J.R."/>
            <person name="Bidwell S.L."/>
            <person name="Alsmark U.C.M."/>
            <person name="Besteiro S."/>
            <person name="Sicheritz-Ponten T."/>
            <person name="Noel C.J."/>
            <person name="Dacks J.B."/>
            <person name="Foster P.G."/>
            <person name="Simillion C."/>
            <person name="Van de Peer Y."/>
            <person name="Miranda-Saavedra D."/>
            <person name="Barton G.J."/>
            <person name="Westrop G.D."/>
            <person name="Mueller S."/>
            <person name="Dessi D."/>
            <person name="Fiori P.L."/>
            <person name="Ren Q."/>
            <person name="Paulsen I."/>
            <person name="Zhang H."/>
            <person name="Bastida-Corcuera F.D."/>
            <person name="Simoes-Barbosa A."/>
            <person name="Brown M.T."/>
            <person name="Hayes R.D."/>
            <person name="Mukherjee M."/>
            <person name="Okumura C.Y."/>
            <person name="Schneider R."/>
            <person name="Smith A.J."/>
            <person name="Vanacova S."/>
            <person name="Villalvazo M."/>
            <person name="Haas B.J."/>
            <person name="Pertea M."/>
            <person name="Feldblyum T.V."/>
            <person name="Utterback T.R."/>
            <person name="Shu C.L."/>
            <person name="Osoegawa K."/>
            <person name="de Jong P.J."/>
            <person name="Hrdy I."/>
            <person name="Horvathova L."/>
            <person name="Zubacova Z."/>
            <person name="Dolezal P."/>
            <person name="Malik S.B."/>
            <person name="Logsdon J.M. Jr."/>
            <person name="Henze K."/>
            <person name="Gupta A."/>
            <person name="Wang C.C."/>
            <person name="Dunne R.L."/>
            <person name="Upcroft J.A."/>
            <person name="Upcroft P."/>
            <person name="White O."/>
            <person name="Salzberg S.L."/>
            <person name="Tang P."/>
            <person name="Chiu C.-H."/>
            <person name="Lee Y.-S."/>
            <person name="Embley T.M."/>
            <person name="Coombs G.H."/>
            <person name="Mottram J.C."/>
            <person name="Tachezy J."/>
            <person name="Fraser-Liggett C.M."/>
            <person name="Johnson P.J."/>
        </authorList>
    </citation>
    <scope>NUCLEOTIDE SEQUENCE [LARGE SCALE GENOMIC DNA]</scope>
    <source>
        <strain evidence="2">G3</strain>
    </source>
</reference>
<dbReference type="SUPFAM" id="SSF50729">
    <property type="entry name" value="PH domain-like"/>
    <property type="match status" value="1"/>
</dbReference>
<dbReference type="KEGG" id="tva:5466099"/>
<dbReference type="RefSeq" id="XP_001581546.1">
    <property type="nucleotide sequence ID" value="XM_001581496.1"/>
</dbReference>
<accession>A2DGG4</accession>
<reference evidence="2" key="1">
    <citation type="submission" date="2006-10" db="EMBL/GenBank/DDBJ databases">
        <authorList>
            <person name="Amadeo P."/>
            <person name="Zhao Q."/>
            <person name="Wortman J."/>
            <person name="Fraser-Liggett C."/>
            <person name="Carlton J."/>
        </authorList>
    </citation>
    <scope>NUCLEOTIDE SEQUENCE</scope>
    <source>
        <strain evidence="2">G3</strain>
    </source>
</reference>
<dbReference type="Gene3D" id="2.130.10.10">
    <property type="entry name" value="YVTN repeat-like/Quinoprotein amine dehydrogenase"/>
    <property type="match status" value="1"/>
</dbReference>
<dbReference type="InterPro" id="IPR015943">
    <property type="entry name" value="WD40/YVTN_repeat-like_dom_sf"/>
</dbReference>
<dbReference type="InterPro" id="IPR036322">
    <property type="entry name" value="WD40_repeat_dom_sf"/>
</dbReference>
<evidence type="ECO:0000313" key="3">
    <source>
        <dbReference type="Proteomes" id="UP000001542"/>
    </source>
</evidence>
<organism evidence="2 3">
    <name type="scientific">Trichomonas vaginalis (strain ATCC PRA-98 / G3)</name>
    <dbReference type="NCBI Taxonomy" id="412133"/>
    <lineage>
        <taxon>Eukaryota</taxon>
        <taxon>Metamonada</taxon>
        <taxon>Parabasalia</taxon>
        <taxon>Trichomonadida</taxon>
        <taxon>Trichomonadidae</taxon>
        <taxon>Trichomonas</taxon>
    </lineage>
</organism>
<dbReference type="SUPFAM" id="SSF50978">
    <property type="entry name" value="WD40 repeat-like"/>
    <property type="match status" value="1"/>
</dbReference>
<dbReference type="VEuPathDB" id="TrichDB:TVAG_239340"/>
<dbReference type="VEuPathDB" id="TrichDB:TVAGG3_0965990"/>
<name>A2DGG4_TRIV3</name>
<dbReference type="Gene3D" id="1.10.1540.10">
    <property type="entry name" value="BEACH domain"/>
    <property type="match status" value="1"/>
</dbReference>
<dbReference type="InterPro" id="IPR036372">
    <property type="entry name" value="BEACH_dom_sf"/>
</dbReference>
<dbReference type="Pfam" id="PF02138">
    <property type="entry name" value="Beach"/>
    <property type="match status" value="1"/>
</dbReference>
<dbReference type="Proteomes" id="UP000001542">
    <property type="component" value="Unassembled WGS sequence"/>
</dbReference>
<keyword evidence="3" id="KW-1185">Reference proteome</keyword>
<dbReference type="SMART" id="SM01026">
    <property type="entry name" value="Beach"/>
    <property type="match status" value="1"/>
</dbReference>
<dbReference type="InParanoid" id="A2DGG4"/>
<dbReference type="OrthoDB" id="26681at2759"/>
<feature type="domain" description="BEACH" evidence="1">
    <location>
        <begin position="1517"/>
        <end position="1808"/>
    </location>
</feature>
<sequence>MILCYQFNEENQIAIEHLDEYIKTQLLGCDLNFPPTTEKQFKYNENRSISDLPPIESAFRSQEGSLSDLFFALLNIHDPIIDNALPHFLKLTMDAEKYNIILNLVLLNAGTNEFKYQIKNPVQTFFNPKIFNPCYSLYDSEVSYMISIRKYTLDCFYHFLKQDFSYINSYFEFLSSASSYPWLFAEILAFSKEIFQLINTEVHASILIECICQFMLTKAGKYEDNFFPVIFSTIKSFLTNPKIYEQIMINPLLIDSLFKNTIDCQTCSDIIYILFENFLETPIDSIFINIMIENFRNDIKLASKIMKIFEKFSNNSQMVSFIHLKLFKDIMMQVGKFNDPELTQMLIDFIASFQRKLDFSKLPFSSMIEDITLNDNMYESLLRMISNSSKFIGIRGEISIDIIRKIFSTEYFVDFMQRVKELVCNSIVECYYCNKFGFSLFLIESVQKRDKIEDVDLILEVFKEINKWNSSRPIMFSYLRLLSNETNKRSRYAEKLLEALYETIKSSQDQVLYAFLFTPGTGSLMIPHQINYSTFVINIYMILCNLTETQRLITLKTEGETVTFSISPTTLSIIKNFTVIASKNIPFNQNEWSNFTFQISTNELILYINNNTSVQIKSQVPIIKSTVDSMEIFCDELTGEAAHVSVFSGSLDDRMLNVIHSDTTEYTTVIHEPSLLMLYSAHYVEGNHVSNALQNSFESATTTCINLSFISSFRRIFETSKGTHFLTSLFSQIDFNTYQGTRNNGFLMQLLQSFTDIIQGAPQIQDLMEQVNTFAVIAYFLSQPTINEYLNSELWQHIYILEQHIKNPVLLEQFQTNVLLNLEIWRRSAKKECGSFMLCCHRVCQSNEQTFFSLFNINSLCDLFLYIVDENEFTETNISILKTLFQKAAKIRFGQKETLTMLKMVSYFNGNFQKVSVLVKFLKSMAKVRPDMWSFIVAKVFELVDLVQVRILIIKSIPTYLITTAFSLMMSKFDKFSDSKKEEYFNEFNNAIEPNKWNTNLFVFMLCFAFRNRMWNAIAIQSCLLCFESSKFIEKFKNLGISGIGIVTAYFMFCNDKNSVKIFGRFLAKSITITKDVFAISSVIESLTNMNFDNFVADLLTAVIENAFSKEEKSVEEKLEYFHFIVEKIFFRHNHSTINKKPLRSFETVDINSFILLLTTVRDRVSFNYGYSISEEGKWVDEDLAVELLHQGWLSFSTNCLNMIDYMCLMSFVMKRNINKNKKFLFDENYKIIRESEYAAPLILSVVANAKDLGVDEKVDENLMQKSVEVFEKFYQYLIQNFDTRKIYFEQVVEFPDFPFDPANSIAEIQSLERAKEKELAANLRRAWHRLWQTVSHDRSPFISSSSFIMMPHFKIGNHFDKHFMPSVLVVNNHFTNHIDAINKATVLTQELNENKPPSHFFFDKDTNESKSSSIELVDVLWRSPCERIKITKTFPGDFYVIQSGLVFKSQTKSILIPREQVKYLFWVWVNQKPNAIQIYTNSYSCYLFRFPKVENHKFVTNLLQIGFANAEFIQENPPNIEIERLGLTHKWMRRQLSNFDYLIWLNILSGRSFLDSRVYPIFPIIALKNDTQEMEDKDEDYRDLTKNIMFINPTSSQRMKERLAIFQHNGATPFCHSSYLSNAYTVNHYLIRMEPFTTLHIMMQDGHFDVGPRLFISLQDNINRMMSKMPYFREFTPEFYQNEAFLLNSNDLPLGKYNETDDIGDVVLPTWSSSPADFIYKHRNLLESERVSQVIHGWIDLIWGFKQKGQSAADAMNTFDPQIYPDIWTKTSENNGQEQMMAEAVIAMLNTIGQIPQQLFTSPHPKRNPIVTEQFNGKAVALHNIPDDVACVICSGSVFEKMKIYAALRNGRVFCLRLAATNFEVQLMKHAKIPADPKKIAHFRSETNDDFIFAFAQDHSAKVTILNVIKRSVIRSKTSPHLSEINCISVAKNMILSGGEDALATLWLYDGKDNIEQLNFIMAHRSEITCCCLSEAFGIAITCSPDNTMIISSLPELTFIRAVDLRMPPGSIPSSVVMTSHVGYIVVFFGNQAETFTANGMFCNTNQFESNIISACIAESKYLVEYVVALLSNNSILLLEPYSLKIVRVVWRGGAKIKEVGYHKDSNNFILITENANVILVPAFFQQ</sequence>
<dbReference type="CDD" id="cd06071">
    <property type="entry name" value="Beach"/>
    <property type="match status" value="1"/>
</dbReference>
<evidence type="ECO:0000313" key="2">
    <source>
        <dbReference type="EMBL" id="EAY20560.1"/>
    </source>
</evidence>
<gene>
    <name evidence="2" type="ORF">TVAG_239340</name>
</gene>